<dbReference type="EMBL" id="LTDM01000011">
    <property type="protein sequence ID" value="OLS03193.1"/>
    <property type="molecule type" value="Genomic_DNA"/>
</dbReference>
<keyword evidence="5 9" id="KW-0808">Transferase</keyword>
<dbReference type="SMART" id="SM00387">
    <property type="entry name" value="HATPase_c"/>
    <property type="match status" value="1"/>
</dbReference>
<evidence type="ECO:0000259" key="8">
    <source>
        <dbReference type="PROSITE" id="PS50109"/>
    </source>
</evidence>
<dbReference type="Gene3D" id="3.30.565.10">
    <property type="entry name" value="Histidine kinase-like ATPase, C-terminal domain"/>
    <property type="match status" value="1"/>
</dbReference>
<evidence type="ECO:0000256" key="4">
    <source>
        <dbReference type="ARBA" id="ARBA00022553"/>
    </source>
</evidence>
<reference evidence="9 10" key="1">
    <citation type="submission" date="2016-02" db="EMBL/GenBank/DDBJ databases">
        <title>Genome sequence of Tissierella creatinophila DSM 6911.</title>
        <authorList>
            <person name="Poehlein A."/>
            <person name="Daniel R."/>
        </authorList>
    </citation>
    <scope>NUCLEOTIDE SEQUENCE [LARGE SCALE GENOMIC DNA]</scope>
    <source>
        <strain evidence="9 10">DSM 6911</strain>
    </source>
</reference>
<dbReference type="InterPro" id="IPR005467">
    <property type="entry name" value="His_kinase_dom"/>
</dbReference>
<evidence type="ECO:0000256" key="5">
    <source>
        <dbReference type="ARBA" id="ARBA00022679"/>
    </source>
</evidence>
<dbReference type="SUPFAM" id="SSF55785">
    <property type="entry name" value="PYP-like sensor domain (PAS domain)"/>
    <property type="match status" value="1"/>
</dbReference>
<dbReference type="SMART" id="SM00388">
    <property type="entry name" value="HisKA"/>
    <property type="match status" value="1"/>
</dbReference>
<keyword evidence="7" id="KW-0902">Two-component regulatory system</keyword>
<dbReference type="PROSITE" id="PS50109">
    <property type="entry name" value="HIS_KIN"/>
    <property type="match status" value="1"/>
</dbReference>
<dbReference type="Pfam" id="PF13426">
    <property type="entry name" value="PAS_9"/>
    <property type="match status" value="1"/>
</dbReference>
<sequence>MKIILHKSIENMDIYFKEDIVYRVNKGFLSLTGYLENEVIGKSIDDLSSLLKLDFQIDLKKIYNPYSAYIFTKWDNPKGVNISSRYNEDKEERIYSFKEIENQLLDHILENIFSFNLDYKKSIAVYSIDDYILLKSNKPYIDLLLSLDISTENLLGKPPIFPELLLNCNKNIKYGHETEVPFINKDDSISYFDISTIPLSSNGEEKYLLNVIHDVTEEVNKISLIAMDITEEEKSNEKLTKGLKSQEEMFVNASHELKTPLNLIFSASQLLDQDLKKNSSLDYNNEINYSNKIILRNCYRLTKLIDNILDISKLESGFYKLNLKNEDIVAVTEDIIQSVAKYIKEKGLKIVFDTEIEEKIIGLDLYKFERIMLNLISNAIKFSYESGTIFVNLYYKEGFIEITVEDEGIGIAKENLEIIFDKFHQVNKSLTRTSEGSGRGLSLVKSLVRLHSGEISVESTLRKGTRFTLKLPDIVVEKQEASTSVNNNKNIEEMIKFELSDIY</sequence>
<dbReference type="RefSeq" id="WP_075725570.1">
    <property type="nucleotide sequence ID" value="NZ_LTDM01000011.1"/>
</dbReference>
<comment type="caution">
    <text evidence="9">The sequence shown here is derived from an EMBL/GenBank/DDBJ whole genome shotgun (WGS) entry which is preliminary data.</text>
</comment>
<keyword evidence="6" id="KW-0418">Kinase</keyword>
<dbReference type="InterPro" id="IPR035965">
    <property type="entry name" value="PAS-like_dom_sf"/>
</dbReference>
<dbReference type="Gene3D" id="3.30.450.20">
    <property type="entry name" value="PAS domain"/>
    <property type="match status" value="1"/>
</dbReference>
<dbReference type="InterPro" id="IPR000014">
    <property type="entry name" value="PAS"/>
</dbReference>
<organism evidence="9 10">
    <name type="scientific">Tissierella creatinophila DSM 6911</name>
    <dbReference type="NCBI Taxonomy" id="1123403"/>
    <lineage>
        <taxon>Bacteria</taxon>
        <taxon>Bacillati</taxon>
        <taxon>Bacillota</taxon>
        <taxon>Tissierellia</taxon>
        <taxon>Tissierellales</taxon>
        <taxon>Tissierellaceae</taxon>
        <taxon>Tissierella</taxon>
    </lineage>
</organism>
<accession>A0A1U7M797</accession>
<dbReference type="InterPro" id="IPR003594">
    <property type="entry name" value="HATPase_dom"/>
</dbReference>
<dbReference type="PANTHER" id="PTHR43547:SF2">
    <property type="entry name" value="HYBRID SIGNAL TRANSDUCTION HISTIDINE KINASE C"/>
    <property type="match status" value="1"/>
</dbReference>
<proteinExistence type="predicted"/>
<evidence type="ECO:0000256" key="1">
    <source>
        <dbReference type="ARBA" id="ARBA00000085"/>
    </source>
</evidence>
<evidence type="ECO:0000313" key="9">
    <source>
        <dbReference type="EMBL" id="OLS03193.1"/>
    </source>
</evidence>
<dbReference type="Gene3D" id="1.10.287.130">
    <property type="match status" value="1"/>
</dbReference>
<dbReference type="FunFam" id="3.30.565.10:FF:000006">
    <property type="entry name" value="Sensor histidine kinase WalK"/>
    <property type="match status" value="1"/>
</dbReference>
<comment type="subcellular location">
    <subcellularLocation>
        <location evidence="2">Membrane</location>
    </subcellularLocation>
</comment>
<dbReference type="OrthoDB" id="368131at2"/>
<evidence type="ECO:0000313" key="10">
    <source>
        <dbReference type="Proteomes" id="UP000186112"/>
    </source>
</evidence>
<gene>
    <name evidence="9" type="primary">phoR_2</name>
    <name evidence="9" type="ORF">TICRE_08940</name>
</gene>
<dbReference type="PANTHER" id="PTHR43547">
    <property type="entry name" value="TWO-COMPONENT HISTIDINE KINASE"/>
    <property type="match status" value="1"/>
</dbReference>
<comment type="catalytic activity">
    <reaction evidence="1">
        <text>ATP + protein L-histidine = ADP + protein N-phospho-L-histidine.</text>
        <dbReference type="EC" id="2.7.13.3"/>
    </reaction>
</comment>
<dbReference type="SUPFAM" id="SSF55874">
    <property type="entry name" value="ATPase domain of HSP90 chaperone/DNA topoisomerase II/histidine kinase"/>
    <property type="match status" value="1"/>
</dbReference>
<evidence type="ECO:0000256" key="3">
    <source>
        <dbReference type="ARBA" id="ARBA00012438"/>
    </source>
</evidence>
<dbReference type="Pfam" id="PF00512">
    <property type="entry name" value="HisKA"/>
    <property type="match status" value="1"/>
</dbReference>
<dbReference type="GO" id="GO:0016020">
    <property type="term" value="C:membrane"/>
    <property type="evidence" value="ECO:0007669"/>
    <property type="project" value="UniProtKB-SubCell"/>
</dbReference>
<dbReference type="InterPro" id="IPR036890">
    <property type="entry name" value="HATPase_C_sf"/>
</dbReference>
<dbReference type="AlphaFoldDB" id="A0A1U7M797"/>
<dbReference type="SUPFAM" id="SSF47384">
    <property type="entry name" value="Homodimeric domain of signal transducing histidine kinase"/>
    <property type="match status" value="1"/>
</dbReference>
<feature type="domain" description="Histidine kinase" evidence="8">
    <location>
        <begin position="252"/>
        <end position="475"/>
    </location>
</feature>
<protein>
    <recommendedName>
        <fullName evidence="3">histidine kinase</fullName>
        <ecNumber evidence="3">2.7.13.3</ecNumber>
    </recommendedName>
</protein>
<evidence type="ECO:0000256" key="6">
    <source>
        <dbReference type="ARBA" id="ARBA00022777"/>
    </source>
</evidence>
<dbReference type="Proteomes" id="UP000186112">
    <property type="component" value="Unassembled WGS sequence"/>
</dbReference>
<evidence type="ECO:0000256" key="2">
    <source>
        <dbReference type="ARBA" id="ARBA00004370"/>
    </source>
</evidence>
<dbReference type="Pfam" id="PF02518">
    <property type="entry name" value="HATPase_c"/>
    <property type="match status" value="1"/>
</dbReference>
<name>A0A1U7M797_TISCR</name>
<dbReference type="InterPro" id="IPR004358">
    <property type="entry name" value="Sig_transdc_His_kin-like_C"/>
</dbReference>
<dbReference type="GO" id="GO:0000155">
    <property type="term" value="F:phosphorelay sensor kinase activity"/>
    <property type="evidence" value="ECO:0007669"/>
    <property type="project" value="InterPro"/>
</dbReference>
<dbReference type="CDD" id="cd00082">
    <property type="entry name" value="HisKA"/>
    <property type="match status" value="1"/>
</dbReference>
<dbReference type="EC" id="2.7.13.3" evidence="3"/>
<dbReference type="PRINTS" id="PR00344">
    <property type="entry name" value="BCTRLSENSOR"/>
</dbReference>
<dbReference type="InterPro" id="IPR003661">
    <property type="entry name" value="HisK_dim/P_dom"/>
</dbReference>
<evidence type="ECO:0000256" key="7">
    <source>
        <dbReference type="ARBA" id="ARBA00023012"/>
    </source>
</evidence>
<keyword evidence="4" id="KW-0597">Phosphoprotein</keyword>
<dbReference type="InterPro" id="IPR036097">
    <property type="entry name" value="HisK_dim/P_sf"/>
</dbReference>
<keyword evidence="10" id="KW-1185">Reference proteome</keyword>